<evidence type="ECO:0000256" key="2">
    <source>
        <dbReference type="ARBA" id="ARBA00007863"/>
    </source>
</evidence>
<dbReference type="OrthoDB" id="429955at2759"/>
<feature type="transmembrane region" description="Helical" evidence="7">
    <location>
        <begin position="133"/>
        <end position="152"/>
    </location>
</feature>
<dbReference type="InterPro" id="IPR037185">
    <property type="entry name" value="EmrE-like"/>
</dbReference>
<dbReference type="OMA" id="WREIFTW"/>
<dbReference type="Proteomes" id="UP000316621">
    <property type="component" value="Chromosome 11"/>
</dbReference>
<feature type="transmembrane region" description="Helical" evidence="7">
    <location>
        <begin position="79"/>
        <end position="99"/>
    </location>
</feature>
<keyword evidence="4 7" id="KW-0812">Transmembrane</keyword>
<reference evidence="8 9" key="1">
    <citation type="journal article" date="2018" name="Science">
        <title>The opium poppy genome and morphinan production.</title>
        <authorList>
            <person name="Guo L."/>
            <person name="Winzer T."/>
            <person name="Yang X."/>
            <person name="Li Y."/>
            <person name="Ning Z."/>
            <person name="He Z."/>
            <person name="Teodor R."/>
            <person name="Lu Y."/>
            <person name="Bowser T.A."/>
            <person name="Graham I.A."/>
            <person name="Ye K."/>
        </authorList>
    </citation>
    <scope>NUCLEOTIDE SEQUENCE [LARGE SCALE GENOMIC DNA]</scope>
    <source>
        <strain evidence="9">cv. HN1</strain>
        <tissue evidence="8">Leaves</tissue>
    </source>
</reference>
<evidence type="ECO:0000256" key="4">
    <source>
        <dbReference type="ARBA" id="ARBA00022692"/>
    </source>
</evidence>
<dbReference type="SUPFAM" id="SSF103481">
    <property type="entry name" value="Multidrug resistance efflux transporter EmrE"/>
    <property type="match status" value="1"/>
</dbReference>
<dbReference type="AlphaFoldDB" id="A0A4Y7LD97"/>
<sequence length="342" mass="37944">MLFDAMIEWRNKNVLGVIFVLFLGQLVSTNLALNSFTSSLLANHSVNAPLTQCLLCYSLLALVYTPIVLYRRQKLAVPWYWYLLLGFIDVQGNLCVVKAYQYSSITSVMLLDCWTTPWAMILTWILIGTRYSLCQFFGAAICMAGLCLVVFSDSVGGASGGKNPLLGDGLVIAGTVCYALSNVGMEYCVKKKNRVEVLSMLGIFGVLVSICQIILMERNNLEEIKWSPEIISLFGCYAVSAFVFYSTIPCVLKLGGAVLFNLSLLTSDVWGVIIRVFGFHQKIQWLYYVSFITVGVGLIIYSTNDQNSITTTNVENENESGNSQYQLLDEENKGVRSQTALT</sequence>
<dbReference type="Gramene" id="RZC82155">
    <property type="protein sequence ID" value="RZC82155"/>
    <property type="gene ID" value="C5167_044936"/>
</dbReference>
<protein>
    <submittedName>
        <fullName evidence="8">Uncharacterized protein</fullName>
    </submittedName>
</protein>
<dbReference type="PANTHER" id="PTHR14233:SF18">
    <property type="entry name" value="OS05G0444300 PROTEIN"/>
    <property type="match status" value="1"/>
</dbReference>
<dbReference type="PANTHER" id="PTHR14233">
    <property type="entry name" value="DUF914-RELATED"/>
    <property type="match status" value="1"/>
</dbReference>
<feature type="transmembrane region" description="Helical" evidence="7">
    <location>
        <begin position="105"/>
        <end position="126"/>
    </location>
</feature>
<keyword evidence="3" id="KW-0813">Transport</keyword>
<keyword evidence="5 7" id="KW-1133">Transmembrane helix</keyword>
<evidence type="ECO:0000256" key="7">
    <source>
        <dbReference type="SAM" id="Phobius"/>
    </source>
</evidence>
<dbReference type="GO" id="GO:0016020">
    <property type="term" value="C:membrane"/>
    <property type="evidence" value="ECO:0007669"/>
    <property type="project" value="UniProtKB-SubCell"/>
</dbReference>
<organism evidence="8 9">
    <name type="scientific">Papaver somniferum</name>
    <name type="common">Opium poppy</name>
    <dbReference type="NCBI Taxonomy" id="3469"/>
    <lineage>
        <taxon>Eukaryota</taxon>
        <taxon>Viridiplantae</taxon>
        <taxon>Streptophyta</taxon>
        <taxon>Embryophyta</taxon>
        <taxon>Tracheophyta</taxon>
        <taxon>Spermatophyta</taxon>
        <taxon>Magnoliopsida</taxon>
        <taxon>Ranunculales</taxon>
        <taxon>Papaveraceae</taxon>
        <taxon>Papaveroideae</taxon>
        <taxon>Papaver</taxon>
    </lineage>
</organism>
<name>A0A4Y7LD97_PAPSO</name>
<feature type="transmembrane region" description="Helical" evidence="7">
    <location>
        <begin position="285"/>
        <end position="303"/>
    </location>
</feature>
<dbReference type="InterPro" id="IPR009262">
    <property type="entry name" value="SLC35_F1/F2/F6"/>
</dbReference>
<dbReference type="Pfam" id="PF06027">
    <property type="entry name" value="SLC35F"/>
    <property type="match status" value="1"/>
</dbReference>
<keyword evidence="6 7" id="KW-0472">Membrane</keyword>
<comment type="subcellular location">
    <subcellularLocation>
        <location evidence="1">Membrane</location>
        <topology evidence="1">Multi-pass membrane protein</topology>
    </subcellularLocation>
</comment>
<evidence type="ECO:0000256" key="3">
    <source>
        <dbReference type="ARBA" id="ARBA00022448"/>
    </source>
</evidence>
<accession>A0A4Y7LD97</accession>
<comment type="similarity">
    <text evidence="2">Belongs to the SLC35F solute transporter family.</text>
</comment>
<dbReference type="InterPro" id="IPR052221">
    <property type="entry name" value="SLC35F_Transporter"/>
</dbReference>
<evidence type="ECO:0000256" key="1">
    <source>
        <dbReference type="ARBA" id="ARBA00004141"/>
    </source>
</evidence>
<feature type="transmembrane region" description="Helical" evidence="7">
    <location>
        <begin position="230"/>
        <end position="252"/>
    </location>
</feature>
<proteinExistence type="inferred from homology"/>
<evidence type="ECO:0000313" key="8">
    <source>
        <dbReference type="EMBL" id="RZC82155.1"/>
    </source>
</evidence>
<feature type="transmembrane region" description="Helical" evidence="7">
    <location>
        <begin position="164"/>
        <end position="185"/>
    </location>
</feature>
<gene>
    <name evidence="8" type="ORF">C5167_044936</name>
</gene>
<feature type="transmembrane region" description="Helical" evidence="7">
    <location>
        <begin position="197"/>
        <end position="215"/>
    </location>
</feature>
<dbReference type="GO" id="GO:0022857">
    <property type="term" value="F:transmembrane transporter activity"/>
    <property type="evidence" value="ECO:0007669"/>
    <property type="project" value="InterPro"/>
</dbReference>
<evidence type="ECO:0000313" key="9">
    <source>
        <dbReference type="Proteomes" id="UP000316621"/>
    </source>
</evidence>
<keyword evidence="9" id="KW-1185">Reference proteome</keyword>
<dbReference type="EMBL" id="CM010725">
    <property type="protein sequence ID" value="RZC82155.1"/>
    <property type="molecule type" value="Genomic_DNA"/>
</dbReference>
<feature type="transmembrane region" description="Helical" evidence="7">
    <location>
        <begin position="48"/>
        <end position="67"/>
    </location>
</feature>
<feature type="transmembrane region" description="Helical" evidence="7">
    <location>
        <begin position="259"/>
        <end position="279"/>
    </location>
</feature>
<evidence type="ECO:0000256" key="6">
    <source>
        <dbReference type="ARBA" id="ARBA00023136"/>
    </source>
</evidence>
<evidence type="ECO:0000256" key="5">
    <source>
        <dbReference type="ARBA" id="ARBA00022989"/>
    </source>
</evidence>